<evidence type="ECO:0008006" key="3">
    <source>
        <dbReference type="Google" id="ProtNLM"/>
    </source>
</evidence>
<dbReference type="SUPFAM" id="SSF56112">
    <property type="entry name" value="Protein kinase-like (PK-like)"/>
    <property type="match status" value="1"/>
</dbReference>
<name>A0A4Y7IHG3_PAPSO</name>
<sequence>MANKNSGLGGSSSSVAEDYTAGAVTKFKYGELEAATNNFAIESLLGEGEHGRTYKGRLKRTRQIFRPIRSLWTGIQG</sequence>
<gene>
    <name evidence="1" type="ORF">C5167_039845</name>
</gene>
<dbReference type="InterPro" id="IPR011009">
    <property type="entry name" value="Kinase-like_dom_sf"/>
</dbReference>
<dbReference type="EMBL" id="CM010715">
    <property type="protein sequence ID" value="RZC46885.1"/>
    <property type="molecule type" value="Genomic_DNA"/>
</dbReference>
<proteinExistence type="predicted"/>
<dbReference type="AlphaFoldDB" id="A0A4Y7IHG3"/>
<accession>A0A4Y7IHG3</accession>
<dbReference type="Gramene" id="RZC46885">
    <property type="protein sequence ID" value="RZC46885"/>
    <property type="gene ID" value="C5167_039845"/>
</dbReference>
<protein>
    <recommendedName>
        <fullName evidence="3">Protein kinase domain-containing protein</fullName>
    </recommendedName>
</protein>
<dbReference type="Gene3D" id="3.30.200.20">
    <property type="entry name" value="Phosphorylase Kinase, domain 1"/>
    <property type="match status" value="1"/>
</dbReference>
<organism evidence="1 2">
    <name type="scientific">Papaver somniferum</name>
    <name type="common">Opium poppy</name>
    <dbReference type="NCBI Taxonomy" id="3469"/>
    <lineage>
        <taxon>Eukaryota</taxon>
        <taxon>Viridiplantae</taxon>
        <taxon>Streptophyta</taxon>
        <taxon>Embryophyta</taxon>
        <taxon>Tracheophyta</taxon>
        <taxon>Spermatophyta</taxon>
        <taxon>Magnoliopsida</taxon>
        <taxon>Ranunculales</taxon>
        <taxon>Papaveraceae</taxon>
        <taxon>Papaveroideae</taxon>
        <taxon>Papaver</taxon>
    </lineage>
</organism>
<evidence type="ECO:0000313" key="1">
    <source>
        <dbReference type="EMBL" id="RZC46885.1"/>
    </source>
</evidence>
<keyword evidence="2" id="KW-1185">Reference proteome</keyword>
<reference evidence="1 2" key="1">
    <citation type="journal article" date="2018" name="Science">
        <title>The opium poppy genome and morphinan production.</title>
        <authorList>
            <person name="Guo L."/>
            <person name="Winzer T."/>
            <person name="Yang X."/>
            <person name="Li Y."/>
            <person name="Ning Z."/>
            <person name="He Z."/>
            <person name="Teodor R."/>
            <person name="Lu Y."/>
            <person name="Bowser T.A."/>
            <person name="Graham I.A."/>
            <person name="Ye K."/>
        </authorList>
    </citation>
    <scope>NUCLEOTIDE SEQUENCE [LARGE SCALE GENOMIC DNA]</scope>
    <source>
        <strain evidence="2">cv. HN1</strain>
        <tissue evidence="1">Leaves</tissue>
    </source>
</reference>
<evidence type="ECO:0000313" key="2">
    <source>
        <dbReference type="Proteomes" id="UP000316621"/>
    </source>
</evidence>
<dbReference type="Proteomes" id="UP000316621">
    <property type="component" value="Chromosome 1"/>
</dbReference>